<evidence type="ECO:0000313" key="1">
    <source>
        <dbReference type="EMBL" id="MDR6227465.1"/>
    </source>
</evidence>
<accession>A0ABU1IRP0</accession>
<sequence length="58" mass="6262">MAGNGSFIGGIPAFFPHSRLDDGMLDRSLTRSRKKETVTQAELTVLPVHLAVVTGDNH</sequence>
<organism evidence="1 2">
    <name type="scientific">Desmospora profundinema</name>
    <dbReference type="NCBI Taxonomy" id="1571184"/>
    <lineage>
        <taxon>Bacteria</taxon>
        <taxon>Bacillati</taxon>
        <taxon>Bacillota</taxon>
        <taxon>Bacilli</taxon>
        <taxon>Bacillales</taxon>
        <taxon>Thermoactinomycetaceae</taxon>
        <taxon>Desmospora</taxon>
    </lineage>
</organism>
<dbReference type="EMBL" id="JAVDQG010000009">
    <property type="protein sequence ID" value="MDR6227465.1"/>
    <property type="molecule type" value="Genomic_DNA"/>
</dbReference>
<protein>
    <submittedName>
        <fullName evidence="1">Diacylglycerol kinase family enzyme</fullName>
    </submittedName>
</protein>
<comment type="caution">
    <text evidence="1">The sequence shown here is derived from an EMBL/GenBank/DDBJ whole genome shotgun (WGS) entry which is preliminary data.</text>
</comment>
<keyword evidence="1" id="KW-0808">Transferase</keyword>
<dbReference type="GO" id="GO:0016301">
    <property type="term" value="F:kinase activity"/>
    <property type="evidence" value="ECO:0007669"/>
    <property type="project" value="UniProtKB-KW"/>
</dbReference>
<proteinExistence type="predicted"/>
<keyword evidence="2" id="KW-1185">Reference proteome</keyword>
<name>A0ABU1IRP0_9BACL</name>
<evidence type="ECO:0000313" key="2">
    <source>
        <dbReference type="Proteomes" id="UP001185012"/>
    </source>
</evidence>
<dbReference type="Proteomes" id="UP001185012">
    <property type="component" value="Unassembled WGS sequence"/>
</dbReference>
<gene>
    <name evidence="1" type="ORF">JOE21_003480</name>
</gene>
<dbReference type="RefSeq" id="WP_309868512.1">
    <property type="nucleotide sequence ID" value="NZ_JAVDQG010000009.1"/>
</dbReference>
<keyword evidence="1" id="KW-0418">Kinase</keyword>
<reference evidence="1 2" key="1">
    <citation type="submission" date="2023-07" db="EMBL/GenBank/DDBJ databases">
        <title>Genomic Encyclopedia of Type Strains, Phase IV (KMG-IV): sequencing the most valuable type-strain genomes for metagenomic binning, comparative biology and taxonomic classification.</title>
        <authorList>
            <person name="Goeker M."/>
        </authorList>
    </citation>
    <scope>NUCLEOTIDE SEQUENCE [LARGE SCALE GENOMIC DNA]</scope>
    <source>
        <strain evidence="1 2">DSM 45903</strain>
    </source>
</reference>